<keyword evidence="4" id="KW-1133">Transmembrane helix</keyword>
<dbReference type="PANTHER" id="PTHR10434:SF40">
    <property type="entry name" value="1-ACYL-SN-GLYCEROL-3-PHOSPHATE ACYLTRANSFERASE"/>
    <property type="match status" value="1"/>
</dbReference>
<accession>A0A5J6Q284</accession>
<dbReference type="OrthoDB" id="9812274at2"/>
<sequence>MLYIRNLIYWLVLVIITPPMFLLILPAALIPKGANRVGRAWALILMWLLKNVIGLKYRVIGRENIPTQPSIICSKHQSGWETLALQEVFPLHVYVAKKELFKLPFFGWGLKIAKTIGIDRKNTAQANRQLIEQGLARKKEGFWIAIFPEGTRLPPGQRGRYKLGAARMAKMFKMDLVPVALNSGEFWPRNAFLKYPGEVTMVIGKPVAYDSGTADNMMSECENWIESQQRQIEGTGPFAAHRTNN</sequence>
<dbReference type="Proteomes" id="UP000325713">
    <property type="component" value="Chromosome"/>
</dbReference>
<gene>
    <name evidence="6" type="ORF">D0T92_11175</name>
</gene>
<dbReference type="CDD" id="cd07989">
    <property type="entry name" value="LPLAT_AGPAT-like"/>
    <property type="match status" value="1"/>
</dbReference>
<evidence type="ECO:0000313" key="6">
    <source>
        <dbReference type="EMBL" id="QEY27040.1"/>
    </source>
</evidence>
<dbReference type="SUPFAM" id="SSF69593">
    <property type="entry name" value="Glycerol-3-phosphate (1)-acyltransferase"/>
    <property type="match status" value="1"/>
</dbReference>
<protein>
    <submittedName>
        <fullName evidence="6">1-acyl-sn-glycerol-3-phosphate acyltransferase</fullName>
    </submittedName>
</protein>
<dbReference type="AlphaFoldDB" id="A0A5J6Q284"/>
<evidence type="ECO:0000256" key="4">
    <source>
        <dbReference type="SAM" id="Phobius"/>
    </source>
</evidence>
<evidence type="ECO:0000256" key="2">
    <source>
        <dbReference type="ARBA" id="ARBA00022679"/>
    </source>
</evidence>
<dbReference type="InterPro" id="IPR002123">
    <property type="entry name" value="Plipid/glycerol_acylTrfase"/>
</dbReference>
<dbReference type="EMBL" id="CP031700">
    <property type="protein sequence ID" value="QEY27040.1"/>
    <property type="molecule type" value="Genomic_DNA"/>
</dbReference>
<keyword evidence="3 6" id="KW-0012">Acyltransferase</keyword>
<feature type="domain" description="Phospholipid/glycerol acyltransferase" evidence="5">
    <location>
        <begin position="70"/>
        <end position="184"/>
    </location>
</feature>
<dbReference type="GO" id="GO:0006654">
    <property type="term" value="P:phosphatidic acid biosynthetic process"/>
    <property type="evidence" value="ECO:0007669"/>
    <property type="project" value="TreeGrafter"/>
</dbReference>
<dbReference type="SMART" id="SM00563">
    <property type="entry name" value="PlsC"/>
    <property type="match status" value="1"/>
</dbReference>
<dbReference type="PANTHER" id="PTHR10434">
    <property type="entry name" value="1-ACYL-SN-GLYCEROL-3-PHOSPHATE ACYLTRANSFERASE"/>
    <property type="match status" value="1"/>
</dbReference>
<dbReference type="Pfam" id="PF01553">
    <property type="entry name" value="Acyltransferase"/>
    <property type="match status" value="1"/>
</dbReference>
<proteinExistence type="predicted"/>
<evidence type="ECO:0000313" key="7">
    <source>
        <dbReference type="Proteomes" id="UP000325713"/>
    </source>
</evidence>
<evidence type="ECO:0000256" key="3">
    <source>
        <dbReference type="ARBA" id="ARBA00023315"/>
    </source>
</evidence>
<name>A0A5J6Q284_9NEIS</name>
<dbReference type="GO" id="GO:0003841">
    <property type="term" value="F:1-acylglycerol-3-phosphate O-acyltransferase activity"/>
    <property type="evidence" value="ECO:0007669"/>
    <property type="project" value="TreeGrafter"/>
</dbReference>
<dbReference type="RefSeq" id="WP_151052877.1">
    <property type="nucleotide sequence ID" value="NZ_CP031700.1"/>
</dbReference>
<evidence type="ECO:0000256" key="1">
    <source>
        <dbReference type="ARBA" id="ARBA00005189"/>
    </source>
</evidence>
<comment type="pathway">
    <text evidence="1">Lipid metabolism.</text>
</comment>
<dbReference type="KEGG" id="nzl:D0T92_11175"/>
<keyword evidence="7" id="KW-1185">Reference proteome</keyword>
<organism evidence="6 7">
    <name type="scientific">Neisseria zalophi</name>
    <dbReference type="NCBI Taxonomy" id="640030"/>
    <lineage>
        <taxon>Bacteria</taxon>
        <taxon>Pseudomonadati</taxon>
        <taxon>Pseudomonadota</taxon>
        <taxon>Betaproteobacteria</taxon>
        <taxon>Neisseriales</taxon>
        <taxon>Neisseriaceae</taxon>
        <taxon>Neisseria</taxon>
    </lineage>
</organism>
<keyword evidence="4" id="KW-0472">Membrane</keyword>
<evidence type="ECO:0000259" key="5">
    <source>
        <dbReference type="SMART" id="SM00563"/>
    </source>
</evidence>
<feature type="transmembrane region" description="Helical" evidence="4">
    <location>
        <begin position="7"/>
        <end position="30"/>
    </location>
</feature>
<keyword evidence="4" id="KW-0812">Transmembrane</keyword>
<keyword evidence="2 6" id="KW-0808">Transferase</keyword>
<reference evidence="6 7" key="1">
    <citation type="submission" date="2018-08" db="EMBL/GenBank/DDBJ databases">
        <title>Neisseria zalophi ATCC BAA-2455 complete genome.</title>
        <authorList>
            <person name="Veseli I.A."/>
            <person name="Buttler R."/>
            <person name="Mascarenhas dos Santos A.C."/>
            <person name="Pombert J.-F."/>
        </authorList>
    </citation>
    <scope>NUCLEOTIDE SEQUENCE [LARGE SCALE GENOMIC DNA]</scope>
    <source>
        <strain evidence="6 7">ATCC BAA-2455</strain>
    </source>
</reference>